<name>A0AAV0D0C3_9ASTE</name>
<evidence type="ECO:0000313" key="5">
    <source>
        <dbReference type="Proteomes" id="UP001152523"/>
    </source>
</evidence>
<dbReference type="Proteomes" id="UP001152523">
    <property type="component" value="Unassembled WGS sequence"/>
</dbReference>
<feature type="transmembrane region" description="Helical" evidence="3">
    <location>
        <begin position="333"/>
        <end position="357"/>
    </location>
</feature>
<proteinExistence type="predicted"/>
<feature type="coiled-coil region" evidence="1">
    <location>
        <begin position="254"/>
        <end position="281"/>
    </location>
</feature>
<dbReference type="AlphaFoldDB" id="A0AAV0D0C3"/>
<feature type="coiled-coil region" evidence="1">
    <location>
        <begin position="166"/>
        <end position="196"/>
    </location>
</feature>
<keyword evidence="5" id="KW-1185">Reference proteome</keyword>
<feature type="region of interest" description="Disordered" evidence="2">
    <location>
        <begin position="1"/>
        <end position="105"/>
    </location>
</feature>
<accession>A0AAV0D0C3</accession>
<reference evidence="4" key="1">
    <citation type="submission" date="2022-07" db="EMBL/GenBank/DDBJ databases">
        <authorList>
            <person name="Macas J."/>
            <person name="Novak P."/>
            <person name="Neumann P."/>
        </authorList>
    </citation>
    <scope>NUCLEOTIDE SEQUENCE</scope>
</reference>
<comment type="caution">
    <text evidence="4">The sequence shown here is derived from an EMBL/GenBank/DDBJ whole genome shotgun (WGS) entry which is preliminary data.</text>
</comment>
<evidence type="ECO:0008006" key="6">
    <source>
        <dbReference type="Google" id="ProtNLM"/>
    </source>
</evidence>
<dbReference type="EMBL" id="CAMAPF010000062">
    <property type="protein sequence ID" value="CAH9089972.1"/>
    <property type="molecule type" value="Genomic_DNA"/>
</dbReference>
<keyword evidence="1" id="KW-0175">Coiled coil</keyword>
<keyword evidence="3" id="KW-0472">Membrane</keyword>
<evidence type="ECO:0000313" key="4">
    <source>
        <dbReference type="EMBL" id="CAH9089972.1"/>
    </source>
</evidence>
<feature type="compositionally biased region" description="Basic and acidic residues" evidence="2">
    <location>
        <begin position="36"/>
        <end position="46"/>
    </location>
</feature>
<sequence length="374" mass="42512">MASSSEPLSEELKPLLEAEPLSEELKPLLEAEPLSEELKPLLEDGQKASAVNVNELKASPSEPSDEPFLKKEDELESPLTEPFFEPRSGPEESKPPSPEINEEPEEDQVAINIQSSNGSPQMDAARRGIVYLVLSRFVPRRLRYSAMETPAPLAPRPRPKLTGFLRYEHIKEIKELETKRDELNRIEIELDKRCEEILGQLVSNINLYVGMTSVAFVGGFLIQNRDSLFGLLILMAFTFCVGVGLTFYSCYRSLERLKWKKVKTRSELKKLRDRCLELQIQIDTPYVCPPTREADLSRLSADSRLKRMLDTLPQVEKTKPGEPEQKEWFVDEYLGFLCISALTCLFYIIGSVGWAYYMHKGSGEHKLFQIVPGT</sequence>
<protein>
    <recommendedName>
        <fullName evidence="6">Transmembrane protein 199</fullName>
    </recommendedName>
</protein>
<evidence type="ECO:0000256" key="1">
    <source>
        <dbReference type="SAM" id="Coils"/>
    </source>
</evidence>
<gene>
    <name evidence="4" type="ORF">CEPIT_LOCUS11083</name>
</gene>
<organism evidence="4 5">
    <name type="scientific">Cuscuta epithymum</name>
    <dbReference type="NCBI Taxonomy" id="186058"/>
    <lineage>
        <taxon>Eukaryota</taxon>
        <taxon>Viridiplantae</taxon>
        <taxon>Streptophyta</taxon>
        <taxon>Embryophyta</taxon>
        <taxon>Tracheophyta</taxon>
        <taxon>Spermatophyta</taxon>
        <taxon>Magnoliopsida</taxon>
        <taxon>eudicotyledons</taxon>
        <taxon>Gunneridae</taxon>
        <taxon>Pentapetalae</taxon>
        <taxon>asterids</taxon>
        <taxon>lamiids</taxon>
        <taxon>Solanales</taxon>
        <taxon>Convolvulaceae</taxon>
        <taxon>Cuscuteae</taxon>
        <taxon>Cuscuta</taxon>
        <taxon>Cuscuta subgen. Cuscuta</taxon>
    </lineage>
</organism>
<evidence type="ECO:0000256" key="3">
    <source>
        <dbReference type="SAM" id="Phobius"/>
    </source>
</evidence>
<feature type="transmembrane region" description="Helical" evidence="3">
    <location>
        <begin position="201"/>
        <end position="222"/>
    </location>
</feature>
<keyword evidence="3" id="KW-0812">Transmembrane</keyword>
<evidence type="ECO:0000256" key="2">
    <source>
        <dbReference type="SAM" id="MobiDB-lite"/>
    </source>
</evidence>
<feature type="transmembrane region" description="Helical" evidence="3">
    <location>
        <begin position="228"/>
        <end position="251"/>
    </location>
</feature>
<keyword evidence="3" id="KW-1133">Transmembrane helix</keyword>